<dbReference type="Proteomes" id="UP000808337">
    <property type="component" value="Unassembled WGS sequence"/>
</dbReference>
<evidence type="ECO:0000313" key="1">
    <source>
        <dbReference type="EMBL" id="MBK9984855.1"/>
    </source>
</evidence>
<evidence type="ECO:0000313" key="2">
    <source>
        <dbReference type="Proteomes" id="UP000808337"/>
    </source>
</evidence>
<protein>
    <submittedName>
        <fullName evidence="1">Uncharacterized protein</fullName>
    </submittedName>
</protein>
<sequence>MKKNNSFPLFVSILTIVINSGCCSEKAFLDQYDAKSVFLSEISEGCIHTLRGMDIDKQSNIYTAGNIFGNVKVCNMTVMSAGHSGLFVISKPDLTCKKAIQFISKDESMNLKNCFMSCVVVDNRGFILVTGYFNGNLLIGTEEKIKSTGKYQSFLAKFDTSGNLIWCKDFQKDIDGNFILMDLAKTSTNIYSVIGILDDKQTLLMELDENGNKTWMTTFDEKAPIYHCTLIEVGSSIYTSTIGTDFINLRRLDEAHDVKWKFLQKTGADLLAIKSYLAADINNGIWIATTFTNNGNKFHFGDDTVENSGKFDGYITEFKNDKQIYSAHIKGSEDKIVTGLFSANNKTISFGLAHGDKFEIQNLKSAMPDLIYENGKGLSLINFNRDNPKKITYSVFPVTTTRETMVNSGLYFRTDKSGNEFVGGTLIRGDGQPMAPTIKIGDETLTAQHTYFNSFLVKGTPKHWHFPCL</sequence>
<dbReference type="AlphaFoldDB" id="A0A9D7SX44"/>
<comment type="caution">
    <text evidence="1">The sequence shown here is derived from an EMBL/GenBank/DDBJ whole genome shotgun (WGS) entry which is preliminary data.</text>
</comment>
<gene>
    <name evidence="1" type="ORF">IPP15_21250</name>
</gene>
<reference evidence="1 2" key="1">
    <citation type="submission" date="2020-10" db="EMBL/GenBank/DDBJ databases">
        <title>Connecting structure to function with the recovery of over 1000 high-quality activated sludge metagenome-assembled genomes encoding full-length rRNA genes using long-read sequencing.</title>
        <authorList>
            <person name="Singleton C.M."/>
            <person name="Petriglieri F."/>
            <person name="Kristensen J.M."/>
            <person name="Kirkegaard R.H."/>
            <person name="Michaelsen T.Y."/>
            <person name="Andersen M.H."/>
            <person name="Karst S.M."/>
            <person name="Dueholm M.S."/>
            <person name="Nielsen P.H."/>
            <person name="Albertsen M."/>
        </authorList>
    </citation>
    <scope>NUCLEOTIDE SEQUENCE [LARGE SCALE GENOMIC DNA]</scope>
    <source>
        <strain evidence="1">Ribe_18-Q3-R11-54_MAXAC.273</strain>
    </source>
</reference>
<dbReference type="EMBL" id="JADKGY010000032">
    <property type="protein sequence ID" value="MBK9984855.1"/>
    <property type="molecule type" value="Genomic_DNA"/>
</dbReference>
<accession>A0A9D7SX44</accession>
<proteinExistence type="predicted"/>
<organism evidence="1 2">
    <name type="scientific">Candidatus Opimibacter skivensis</name>
    <dbReference type="NCBI Taxonomy" id="2982028"/>
    <lineage>
        <taxon>Bacteria</taxon>
        <taxon>Pseudomonadati</taxon>
        <taxon>Bacteroidota</taxon>
        <taxon>Saprospiria</taxon>
        <taxon>Saprospirales</taxon>
        <taxon>Saprospiraceae</taxon>
        <taxon>Candidatus Opimibacter</taxon>
    </lineage>
</organism>
<name>A0A9D7SX44_9BACT</name>